<dbReference type="AlphaFoldDB" id="A0A409YXM4"/>
<keyword evidence="1" id="KW-0732">Signal</keyword>
<dbReference type="OrthoDB" id="2310204at2759"/>
<proteinExistence type="predicted"/>
<protein>
    <submittedName>
        <fullName evidence="2">Uncharacterized protein</fullName>
    </submittedName>
</protein>
<dbReference type="InParanoid" id="A0A409YXM4"/>
<comment type="caution">
    <text evidence="2">The sequence shown here is derived from an EMBL/GenBank/DDBJ whole genome shotgun (WGS) entry which is preliminary data.</text>
</comment>
<dbReference type="EMBL" id="NHTK01000341">
    <property type="protein sequence ID" value="PPR07766.1"/>
    <property type="molecule type" value="Genomic_DNA"/>
</dbReference>
<gene>
    <name evidence="2" type="ORF">CVT24_003716</name>
</gene>
<dbReference type="STRING" id="181874.A0A409YXM4"/>
<name>A0A409YXM4_9AGAR</name>
<evidence type="ECO:0000256" key="1">
    <source>
        <dbReference type="SAM" id="SignalP"/>
    </source>
</evidence>
<keyword evidence="3" id="KW-1185">Reference proteome</keyword>
<accession>A0A409YXM4</accession>
<feature type="signal peptide" evidence="1">
    <location>
        <begin position="1"/>
        <end position="24"/>
    </location>
</feature>
<feature type="chain" id="PRO_5019047934" evidence="1">
    <location>
        <begin position="25"/>
        <end position="291"/>
    </location>
</feature>
<dbReference type="Proteomes" id="UP000284842">
    <property type="component" value="Unassembled WGS sequence"/>
</dbReference>
<evidence type="ECO:0000313" key="3">
    <source>
        <dbReference type="Proteomes" id="UP000284842"/>
    </source>
</evidence>
<organism evidence="2 3">
    <name type="scientific">Panaeolus cyanescens</name>
    <dbReference type="NCBI Taxonomy" id="181874"/>
    <lineage>
        <taxon>Eukaryota</taxon>
        <taxon>Fungi</taxon>
        <taxon>Dikarya</taxon>
        <taxon>Basidiomycota</taxon>
        <taxon>Agaricomycotina</taxon>
        <taxon>Agaricomycetes</taxon>
        <taxon>Agaricomycetidae</taxon>
        <taxon>Agaricales</taxon>
        <taxon>Agaricineae</taxon>
        <taxon>Galeropsidaceae</taxon>
        <taxon>Panaeolus</taxon>
    </lineage>
</organism>
<evidence type="ECO:0000313" key="2">
    <source>
        <dbReference type="EMBL" id="PPR07766.1"/>
    </source>
</evidence>
<reference evidence="2 3" key="1">
    <citation type="journal article" date="2018" name="Evol. Lett.">
        <title>Horizontal gene cluster transfer increased hallucinogenic mushroom diversity.</title>
        <authorList>
            <person name="Reynolds H.T."/>
            <person name="Vijayakumar V."/>
            <person name="Gluck-Thaler E."/>
            <person name="Korotkin H.B."/>
            <person name="Matheny P.B."/>
            <person name="Slot J.C."/>
        </authorList>
    </citation>
    <scope>NUCLEOTIDE SEQUENCE [LARGE SCALE GENOMIC DNA]</scope>
    <source>
        <strain evidence="2 3">2629</strain>
    </source>
</reference>
<sequence>MARMARAALLSVFLLALSPAGVHGTVHKETVGDDGSGWKSWRRTWKRSSDSRKVPPEGYYNPLLAGGSLLTKIPVTYPMGQGEPLNTIITGNSDPRVLKDIETDGGLRNYFLSLGFSGECLGQNAGSQQAADLGDGNGYKNQTAVIRWNYGDPQLGACKETIEGGNHFRYWVQDGPTGNSGAIFLAVSYEMPLIQQHDIVPNGYNLGRDWLVGNITQSFIPTKNLTNTTTYSGTTSWAEWIYHTDIKYVSGLLEDTNDAINHNITVGVDGNSVDGLVAVMDVQIIGSPKKS</sequence>